<dbReference type="Proteomes" id="UP000789405">
    <property type="component" value="Unassembled WGS sequence"/>
</dbReference>
<dbReference type="AlphaFoldDB" id="A0A9N8WNF5"/>
<keyword evidence="2" id="KW-1185">Reference proteome</keyword>
<gene>
    <name evidence="1" type="ORF">DERYTH_LOCUS2390</name>
</gene>
<organism evidence="1 2">
    <name type="scientific">Dentiscutata erythropus</name>
    <dbReference type="NCBI Taxonomy" id="1348616"/>
    <lineage>
        <taxon>Eukaryota</taxon>
        <taxon>Fungi</taxon>
        <taxon>Fungi incertae sedis</taxon>
        <taxon>Mucoromycota</taxon>
        <taxon>Glomeromycotina</taxon>
        <taxon>Glomeromycetes</taxon>
        <taxon>Diversisporales</taxon>
        <taxon>Gigasporaceae</taxon>
        <taxon>Dentiscutata</taxon>
    </lineage>
</organism>
<evidence type="ECO:0000313" key="2">
    <source>
        <dbReference type="Proteomes" id="UP000789405"/>
    </source>
</evidence>
<name>A0A9N8WNF5_9GLOM</name>
<protein>
    <submittedName>
        <fullName evidence="1">9397_t:CDS:1</fullName>
    </submittedName>
</protein>
<accession>A0A9N8WNF5</accession>
<proteinExistence type="predicted"/>
<comment type="caution">
    <text evidence="1">The sequence shown here is derived from an EMBL/GenBank/DDBJ whole genome shotgun (WGS) entry which is preliminary data.</text>
</comment>
<dbReference type="EMBL" id="CAJVPY010000753">
    <property type="protein sequence ID" value="CAG8490490.1"/>
    <property type="molecule type" value="Genomic_DNA"/>
</dbReference>
<evidence type="ECO:0000313" key="1">
    <source>
        <dbReference type="EMBL" id="CAG8490490.1"/>
    </source>
</evidence>
<sequence length="70" mass="8074">MDHNYISRDAIRSIAKISPELEHEYTISNEKLNLDKIMQNIIPLYVIDTNISSSTIPIAHNEEVHINNNE</sequence>
<reference evidence="1" key="1">
    <citation type="submission" date="2021-06" db="EMBL/GenBank/DDBJ databases">
        <authorList>
            <person name="Kallberg Y."/>
            <person name="Tangrot J."/>
            <person name="Rosling A."/>
        </authorList>
    </citation>
    <scope>NUCLEOTIDE SEQUENCE</scope>
    <source>
        <strain evidence="1">MA453B</strain>
    </source>
</reference>